<feature type="non-terminal residue" evidence="2">
    <location>
        <position position="63"/>
    </location>
</feature>
<feature type="region of interest" description="Disordered" evidence="1">
    <location>
        <begin position="1"/>
        <end position="63"/>
    </location>
</feature>
<dbReference type="EMBL" id="JAPDMQ010001659">
    <property type="protein sequence ID" value="KAK0517735.1"/>
    <property type="molecule type" value="Genomic_DNA"/>
</dbReference>
<gene>
    <name evidence="2" type="ORF">OC842_008021</name>
</gene>
<comment type="caution">
    <text evidence="2">The sequence shown here is derived from an EMBL/GenBank/DDBJ whole genome shotgun (WGS) entry which is preliminary data.</text>
</comment>
<proteinExistence type="predicted"/>
<protein>
    <submittedName>
        <fullName evidence="2">Uncharacterized protein</fullName>
    </submittedName>
</protein>
<evidence type="ECO:0000313" key="2">
    <source>
        <dbReference type="EMBL" id="KAK0517735.1"/>
    </source>
</evidence>
<keyword evidence="3" id="KW-1185">Reference proteome</keyword>
<accession>A0AAN6G5J8</accession>
<evidence type="ECO:0000313" key="3">
    <source>
        <dbReference type="Proteomes" id="UP001176521"/>
    </source>
</evidence>
<evidence type="ECO:0000256" key="1">
    <source>
        <dbReference type="SAM" id="MobiDB-lite"/>
    </source>
</evidence>
<reference evidence="2" key="1">
    <citation type="journal article" date="2023" name="PhytoFront">
        <title>Draft Genome Resources of Seven Strains of Tilletia horrida, Causal Agent of Kernel Smut of Rice.</title>
        <authorList>
            <person name="Khanal S."/>
            <person name="Antony Babu S."/>
            <person name="Zhou X.G."/>
        </authorList>
    </citation>
    <scope>NUCLEOTIDE SEQUENCE</scope>
    <source>
        <strain evidence="2">TX3</strain>
    </source>
</reference>
<feature type="compositionally biased region" description="Basic and acidic residues" evidence="1">
    <location>
        <begin position="7"/>
        <end position="20"/>
    </location>
</feature>
<dbReference type="AlphaFoldDB" id="A0AAN6G5J8"/>
<sequence length="63" mass="6913">MDGTGDDATRPEPKPVKDTPDVDVPPTARRLIPVNSSSSSLGDGEQKQQQQQHLKPYRVGWVT</sequence>
<organism evidence="2 3">
    <name type="scientific">Tilletia horrida</name>
    <dbReference type="NCBI Taxonomy" id="155126"/>
    <lineage>
        <taxon>Eukaryota</taxon>
        <taxon>Fungi</taxon>
        <taxon>Dikarya</taxon>
        <taxon>Basidiomycota</taxon>
        <taxon>Ustilaginomycotina</taxon>
        <taxon>Exobasidiomycetes</taxon>
        <taxon>Tilletiales</taxon>
        <taxon>Tilletiaceae</taxon>
        <taxon>Tilletia</taxon>
    </lineage>
</organism>
<dbReference type="Proteomes" id="UP001176521">
    <property type="component" value="Unassembled WGS sequence"/>
</dbReference>
<name>A0AAN6G5J8_9BASI</name>